<gene>
    <name evidence="1" type="ORF">Gotri_003656</name>
</gene>
<organism evidence="1 2">
    <name type="scientific">Gossypium trilobum</name>
    <dbReference type="NCBI Taxonomy" id="34281"/>
    <lineage>
        <taxon>Eukaryota</taxon>
        <taxon>Viridiplantae</taxon>
        <taxon>Streptophyta</taxon>
        <taxon>Embryophyta</taxon>
        <taxon>Tracheophyta</taxon>
        <taxon>Spermatophyta</taxon>
        <taxon>Magnoliopsida</taxon>
        <taxon>eudicotyledons</taxon>
        <taxon>Gunneridae</taxon>
        <taxon>Pentapetalae</taxon>
        <taxon>rosids</taxon>
        <taxon>malvids</taxon>
        <taxon>Malvales</taxon>
        <taxon>Malvaceae</taxon>
        <taxon>Malvoideae</taxon>
        <taxon>Gossypium</taxon>
    </lineage>
</organism>
<dbReference type="AlphaFoldDB" id="A0A7J9F265"/>
<evidence type="ECO:0000313" key="1">
    <source>
        <dbReference type="EMBL" id="MBA0779402.1"/>
    </source>
</evidence>
<dbReference type="EMBL" id="JABEZW010000011">
    <property type="protein sequence ID" value="MBA0779402.1"/>
    <property type="molecule type" value="Genomic_DNA"/>
</dbReference>
<keyword evidence="2" id="KW-1185">Reference proteome</keyword>
<dbReference type="Proteomes" id="UP000593568">
    <property type="component" value="Unassembled WGS sequence"/>
</dbReference>
<reference evidence="1 2" key="1">
    <citation type="journal article" date="2019" name="Genome Biol. Evol.">
        <title>Insights into the evolution of the New World diploid cottons (Gossypium, subgenus Houzingenia) based on genome sequencing.</title>
        <authorList>
            <person name="Grover C.E."/>
            <person name="Arick M.A. 2nd"/>
            <person name="Thrash A."/>
            <person name="Conover J.L."/>
            <person name="Sanders W.S."/>
            <person name="Peterson D.G."/>
            <person name="Frelichowski J.E."/>
            <person name="Scheffler J.A."/>
            <person name="Scheffler B.E."/>
            <person name="Wendel J.F."/>
        </authorList>
    </citation>
    <scope>NUCLEOTIDE SEQUENCE [LARGE SCALE GENOMIC DNA]</scope>
    <source>
        <strain evidence="1">8</strain>
        <tissue evidence="1">Leaf</tissue>
    </source>
</reference>
<sequence>MPKEAKQKNNRKSVRKVFE</sequence>
<protein>
    <submittedName>
        <fullName evidence="1">Uncharacterized protein</fullName>
    </submittedName>
</protein>
<name>A0A7J9F265_9ROSI</name>
<evidence type="ECO:0000313" key="2">
    <source>
        <dbReference type="Proteomes" id="UP000593568"/>
    </source>
</evidence>
<accession>A0A7J9F265</accession>
<proteinExistence type="predicted"/>
<comment type="caution">
    <text evidence="1">The sequence shown here is derived from an EMBL/GenBank/DDBJ whole genome shotgun (WGS) entry which is preliminary data.</text>
</comment>